<evidence type="ECO:0000313" key="4">
    <source>
        <dbReference type="EMBL" id="CAL4784436.1"/>
    </source>
</evidence>
<sequence>MNFFMQSMVVLAQWGLASSLEAGDCAFVGAYGDKDDFALVLLEDADEQIYLTEELQSTRKVSKFIEGKDKVKDAKRGTVLRKEDFVTSEASLVAPLAITAFSGSPSSPSILCSIRLNEKPGASARMLQELNVVSVQSDTATYVGSTSGTKDELLTEIRDSSNWIDGTSFRKLRGFTVANGNGGNHSDTMTTSMNPNPNMTVTETTTMEDDDDDTSTTDDSGGPSPPPPPPPPSSTTTPARGLRGKIGVLNDFIFLSEITILTILWVFLPHAIFHYEVGWVG</sequence>
<comment type="caution">
    <text evidence="3">The sequence shown here is derived from an EMBL/GenBank/DDBJ whole genome shotgun (WGS) entry which is preliminary data.</text>
</comment>
<dbReference type="AlphaFoldDB" id="A0A9P1CRT1"/>
<reference evidence="4 5" key="2">
    <citation type="submission" date="2024-05" db="EMBL/GenBank/DDBJ databases">
        <authorList>
            <person name="Chen Y."/>
            <person name="Shah S."/>
            <person name="Dougan E. K."/>
            <person name="Thang M."/>
            <person name="Chan C."/>
        </authorList>
    </citation>
    <scope>NUCLEOTIDE SEQUENCE [LARGE SCALE GENOMIC DNA]</scope>
</reference>
<keyword evidence="5" id="KW-1185">Reference proteome</keyword>
<feature type="signal peptide" evidence="2">
    <location>
        <begin position="1"/>
        <end position="19"/>
    </location>
</feature>
<feature type="compositionally biased region" description="Acidic residues" evidence="1">
    <location>
        <begin position="206"/>
        <end position="216"/>
    </location>
</feature>
<feature type="compositionally biased region" description="Pro residues" evidence="1">
    <location>
        <begin position="223"/>
        <end position="233"/>
    </location>
</feature>
<accession>A0A9P1CRT1</accession>
<dbReference type="EMBL" id="CAMXCT030002291">
    <property type="protein sequence ID" value="CAL4784436.1"/>
    <property type="molecule type" value="Genomic_DNA"/>
</dbReference>
<feature type="region of interest" description="Disordered" evidence="1">
    <location>
        <begin position="179"/>
        <end position="241"/>
    </location>
</feature>
<evidence type="ECO:0000256" key="1">
    <source>
        <dbReference type="SAM" id="MobiDB-lite"/>
    </source>
</evidence>
<dbReference type="EMBL" id="CAMXCT010002291">
    <property type="protein sequence ID" value="CAI3997124.1"/>
    <property type="molecule type" value="Genomic_DNA"/>
</dbReference>
<evidence type="ECO:0000313" key="3">
    <source>
        <dbReference type="EMBL" id="CAI3997124.1"/>
    </source>
</evidence>
<dbReference type="Proteomes" id="UP001152797">
    <property type="component" value="Unassembled WGS sequence"/>
</dbReference>
<keyword evidence="2" id="KW-0732">Signal</keyword>
<protein>
    <submittedName>
        <fullName evidence="4">Deoxyribonuclease gamma</fullName>
    </submittedName>
</protein>
<feature type="compositionally biased region" description="Low complexity" evidence="1">
    <location>
        <begin position="195"/>
        <end position="205"/>
    </location>
</feature>
<evidence type="ECO:0000313" key="5">
    <source>
        <dbReference type="Proteomes" id="UP001152797"/>
    </source>
</evidence>
<gene>
    <name evidence="3" type="ORF">C1SCF055_LOCUS23538</name>
</gene>
<proteinExistence type="predicted"/>
<name>A0A9P1CRT1_9DINO</name>
<feature type="compositionally biased region" description="Polar residues" evidence="1">
    <location>
        <begin position="184"/>
        <end position="194"/>
    </location>
</feature>
<dbReference type="EMBL" id="CAMXCT020002291">
    <property type="protein sequence ID" value="CAL1150499.1"/>
    <property type="molecule type" value="Genomic_DNA"/>
</dbReference>
<reference evidence="3" key="1">
    <citation type="submission" date="2022-10" db="EMBL/GenBank/DDBJ databases">
        <authorList>
            <person name="Chen Y."/>
            <person name="Dougan E. K."/>
            <person name="Chan C."/>
            <person name="Rhodes N."/>
            <person name="Thang M."/>
        </authorList>
    </citation>
    <scope>NUCLEOTIDE SEQUENCE</scope>
</reference>
<feature type="chain" id="PRO_5043270729" evidence="2">
    <location>
        <begin position="20"/>
        <end position="281"/>
    </location>
</feature>
<evidence type="ECO:0000256" key="2">
    <source>
        <dbReference type="SAM" id="SignalP"/>
    </source>
</evidence>
<organism evidence="3">
    <name type="scientific">Cladocopium goreaui</name>
    <dbReference type="NCBI Taxonomy" id="2562237"/>
    <lineage>
        <taxon>Eukaryota</taxon>
        <taxon>Sar</taxon>
        <taxon>Alveolata</taxon>
        <taxon>Dinophyceae</taxon>
        <taxon>Suessiales</taxon>
        <taxon>Symbiodiniaceae</taxon>
        <taxon>Cladocopium</taxon>
    </lineage>
</organism>